<name>A0ABQ8PIU6_9FUNG</name>
<evidence type="ECO:0000259" key="4">
    <source>
        <dbReference type="Pfam" id="PF14678"/>
    </source>
</evidence>
<protein>
    <recommendedName>
        <fullName evidence="9">Fanconi anemia group I protein</fullName>
    </recommendedName>
</protein>
<evidence type="ECO:0000259" key="2">
    <source>
        <dbReference type="Pfam" id="PF14675"/>
    </source>
</evidence>
<dbReference type="Pfam" id="PF14675">
    <property type="entry name" value="FANCI_S1"/>
    <property type="match status" value="1"/>
</dbReference>
<feature type="domain" description="FANCI helical" evidence="5">
    <location>
        <begin position="354"/>
        <end position="420"/>
    </location>
</feature>
<sequence length="1541" mass="170841">MNPESISTLLQKITSLGRERAFAALGQLLGEQDEGTLYAMVETDLGASSEEYTTSTGFSATLFMFKGASALIERGNGAGQSKLGTIASACVAQVCDDPKEEYEGSSQKWAAICDKLLEVLPQLSPRAVIDISFRILAELKTCGSTPNSFHGFLPMLLDTLGAIGQVEIVSKGFALGAASSQNNGSNSSSVTRTGSELKSYWVDSACAYRWDPKASVAVCALLREIVLSERQVQSVAKRMLRQLKLVELTELPSMVYQLLLFTRKGFKQEIIAGIFESFDMLEDESIQPANADKSNSDQQQQRKKWRELGDIEGTVMLHINYSIKQDFELGNALIAYAKEKSELAVTAGDSTLVHGISTFSFACLLSLACIHRFEETVTGLLRTAIVKGIHDRILLSSVIWARPYLPTIAFDADKLLKSTVARASFGWEQVMQSLLRLCLNLIDYTAMSAKRAVYSHQACAEAQRICMEALRAAFAAHEFVRIELIDQILSHITFQTDSHKQFLALLRDLVSDNPAVFHDYHTKFVEVFDSISVISPSTIEQLLLATSPILLEEAQFRKSLLLVLRKILFTHSIEERRTALSGLFVLAKCFVTALDDCHSQLAAANNALAPTTAMARQLQARVDTLMTVLLEVLGLLRRCFTQQPEIRAMSYRKLALALDTPCIRRNLFFLNALSEIMRIEFAKYYQGNSAYDSPINIIQCVNPSTHKIIMPISSFLQCFAKLSICLSDIDNGLNASNGEELIAADSSSGFSHDAQNMWKDLCLRFSKIQIEDFELDPTGDYSISDPVGLRNYNTALMVAGCLDVLIEYTIMHCIRSESCGDCRQRTCDLGDPALAMTLFSKFARIGDVLCSLCLDDKKKRLVGSISDLSLLSLSSLVNILQLVMPDKQRISNEIHSLNADDAWGNHAWFISNADRASAWSGNQAFVKHLLEITLARVLRRITVANNINFASTESLSAAPEIENVLKIAYIVYSGVFSYYANASSGHDIQLPSYLKGRNTRGRSVSQLSAELLLACGSILSSKAKTDHLALAALRPNSDVFNAQGEPNIAATCEATSTLLVCLRSVVDLFLTQKPVLVKESVSLLLLINLLSERLTLLAVSPGIEEPVQTQVYRCVNSTAGWGLRLVFGEIPGDINLLKSLFAVISTSQPFLQCKESAFAPSVKITRDLLKDLTLPALSKDPDCEELAPTIQIVATICNASRLLLEDAPDDHEEEDPNLEVYTLRTIPALIGAIITWFKAELRQIDWVIGQLKRLVKFELLLRPMHDTEDLHVSIHVERRICRRLHSLAELLDQLLSIQFSGKVSGDLVIRCLQDMHKTFAQLTRAKLSQTELPISESYIETLTLVCTNLNSRAYAILVEKYGSVADDQASQNTKGIIGDKKKDKGKSIKVKSKMHRDSALVSSLVYQIELTEKYVIQLSTKFKTPLAHYLKRSTARDFRIETSAIPDLTIMEEESGMESESESAIDGHVGQPREYYQVESNGEAEDVDVSEGDSEPETEAIDMLDVAADDDDEDKDEDEDEGEDEDEDRPQKSQQKRPRWR</sequence>
<feature type="domain" description="FANCI solenoid 2" evidence="3">
    <location>
        <begin position="430"/>
        <end position="583"/>
    </location>
</feature>
<evidence type="ECO:0000259" key="5">
    <source>
        <dbReference type="Pfam" id="PF14679"/>
    </source>
</evidence>
<dbReference type="Proteomes" id="UP001151295">
    <property type="component" value="Unassembled WGS sequence"/>
</dbReference>
<organism evidence="7 8">
    <name type="scientific">Coemansia umbellata</name>
    <dbReference type="NCBI Taxonomy" id="1424467"/>
    <lineage>
        <taxon>Eukaryota</taxon>
        <taxon>Fungi</taxon>
        <taxon>Fungi incertae sedis</taxon>
        <taxon>Zoopagomycota</taxon>
        <taxon>Kickxellomycotina</taxon>
        <taxon>Kickxellomycetes</taxon>
        <taxon>Kickxellales</taxon>
        <taxon>Kickxellaceae</taxon>
        <taxon>Coemansia</taxon>
    </lineage>
</organism>
<dbReference type="Pfam" id="PF14678">
    <property type="entry name" value="FANCI_S4"/>
    <property type="match status" value="1"/>
</dbReference>
<dbReference type="InterPro" id="IPR026171">
    <property type="entry name" value="FANCI"/>
</dbReference>
<evidence type="ECO:0000259" key="3">
    <source>
        <dbReference type="Pfam" id="PF14676"/>
    </source>
</evidence>
<evidence type="ECO:0000313" key="7">
    <source>
        <dbReference type="EMBL" id="KAJ1989980.1"/>
    </source>
</evidence>
<comment type="caution">
    <text evidence="7">The sequence shown here is derived from an EMBL/GenBank/DDBJ whole genome shotgun (WGS) entry which is preliminary data.</text>
</comment>
<evidence type="ECO:0008006" key="9">
    <source>
        <dbReference type="Google" id="ProtNLM"/>
    </source>
</evidence>
<dbReference type="InterPro" id="IPR029312">
    <property type="entry name" value="FANCI_HD2"/>
</dbReference>
<gene>
    <name evidence="7" type="ORF">EDC05_004332</name>
</gene>
<dbReference type="PANTHER" id="PTHR21818:SF0">
    <property type="entry name" value="FANCONI ANEMIA GROUP I PROTEIN"/>
    <property type="match status" value="1"/>
</dbReference>
<feature type="domain" description="FANCI solenoid 1" evidence="2">
    <location>
        <begin position="108"/>
        <end position="324"/>
    </location>
</feature>
<accession>A0ABQ8PIU6</accession>
<evidence type="ECO:0000313" key="8">
    <source>
        <dbReference type="Proteomes" id="UP001151295"/>
    </source>
</evidence>
<dbReference type="InterPro" id="IPR029308">
    <property type="entry name" value="FANCI_S1"/>
</dbReference>
<dbReference type="Pfam" id="PF14680">
    <property type="entry name" value="FANCI_HD2"/>
    <property type="match status" value="1"/>
</dbReference>
<reference evidence="7" key="1">
    <citation type="submission" date="2022-07" db="EMBL/GenBank/DDBJ databases">
        <title>Phylogenomic reconstructions and comparative analyses of Kickxellomycotina fungi.</title>
        <authorList>
            <person name="Reynolds N.K."/>
            <person name="Stajich J.E."/>
            <person name="Barry K."/>
            <person name="Grigoriev I.V."/>
            <person name="Crous P."/>
            <person name="Smith M.E."/>
        </authorList>
    </citation>
    <scope>NUCLEOTIDE SEQUENCE</scope>
    <source>
        <strain evidence="7">BCRC 34882</strain>
    </source>
</reference>
<dbReference type="InterPro" id="IPR029310">
    <property type="entry name" value="FANCI_HD1"/>
</dbReference>
<dbReference type="PANTHER" id="PTHR21818">
    <property type="entry name" value="BC025462 PROTEIN"/>
    <property type="match status" value="1"/>
</dbReference>
<feature type="domain" description="FANCI solenoid 4" evidence="4">
    <location>
        <begin position="1195"/>
        <end position="1444"/>
    </location>
</feature>
<feature type="region of interest" description="Disordered" evidence="1">
    <location>
        <begin position="1474"/>
        <end position="1541"/>
    </location>
</feature>
<dbReference type="EMBL" id="JANBQD010000058">
    <property type="protein sequence ID" value="KAJ1989980.1"/>
    <property type="molecule type" value="Genomic_DNA"/>
</dbReference>
<feature type="domain" description="FANCI helical" evidence="6">
    <location>
        <begin position="613"/>
        <end position="822"/>
    </location>
</feature>
<evidence type="ECO:0000259" key="6">
    <source>
        <dbReference type="Pfam" id="PF14680"/>
    </source>
</evidence>
<dbReference type="Pfam" id="PF14679">
    <property type="entry name" value="FANCI_HD1"/>
    <property type="match status" value="1"/>
</dbReference>
<proteinExistence type="predicted"/>
<dbReference type="Pfam" id="PF14676">
    <property type="entry name" value="FANCI_S2"/>
    <property type="match status" value="1"/>
</dbReference>
<dbReference type="InterPro" id="IPR029314">
    <property type="entry name" value="FANCI_S4"/>
</dbReference>
<dbReference type="InterPro" id="IPR029315">
    <property type="entry name" value="FANCI_S2"/>
</dbReference>
<keyword evidence="8" id="KW-1185">Reference proteome</keyword>
<feature type="compositionally biased region" description="Acidic residues" evidence="1">
    <location>
        <begin position="1482"/>
        <end position="1528"/>
    </location>
</feature>
<evidence type="ECO:0000256" key="1">
    <source>
        <dbReference type="SAM" id="MobiDB-lite"/>
    </source>
</evidence>